<evidence type="ECO:0000313" key="3">
    <source>
        <dbReference type="EMBL" id="KAE8729086.1"/>
    </source>
</evidence>
<evidence type="ECO:0000313" key="4">
    <source>
        <dbReference type="Proteomes" id="UP000436088"/>
    </source>
</evidence>
<protein>
    <submittedName>
        <fullName evidence="3">Leucine-rich repeat protein kinase family protein, putative isoform 1</fullName>
    </submittedName>
</protein>
<dbReference type="UniPathway" id="UPA00143"/>
<evidence type="ECO:0000256" key="2">
    <source>
        <dbReference type="SAM" id="MobiDB-lite"/>
    </source>
</evidence>
<gene>
    <name evidence="3" type="ORF">F3Y22_tig00004004pilonHSYRG00127</name>
</gene>
<organism evidence="3 4">
    <name type="scientific">Hibiscus syriacus</name>
    <name type="common">Rose of Sharon</name>
    <dbReference type="NCBI Taxonomy" id="106335"/>
    <lineage>
        <taxon>Eukaryota</taxon>
        <taxon>Viridiplantae</taxon>
        <taxon>Streptophyta</taxon>
        <taxon>Embryophyta</taxon>
        <taxon>Tracheophyta</taxon>
        <taxon>Spermatophyta</taxon>
        <taxon>Magnoliopsida</taxon>
        <taxon>eudicotyledons</taxon>
        <taxon>Gunneridae</taxon>
        <taxon>Pentapetalae</taxon>
        <taxon>rosids</taxon>
        <taxon>malvids</taxon>
        <taxon>Malvales</taxon>
        <taxon>Malvaceae</taxon>
        <taxon>Malvoideae</taxon>
        <taxon>Hibiscus</taxon>
    </lineage>
</organism>
<dbReference type="InterPro" id="IPR011990">
    <property type="entry name" value="TPR-like_helical_dom_sf"/>
</dbReference>
<evidence type="ECO:0000256" key="1">
    <source>
        <dbReference type="ARBA" id="ARBA00004906"/>
    </source>
</evidence>
<dbReference type="Gene3D" id="3.30.710.10">
    <property type="entry name" value="Potassium Channel Kv1.1, Chain A"/>
    <property type="match status" value="1"/>
</dbReference>
<proteinExistence type="predicted"/>
<dbReference type="PANTHER" id="PTHR44203:SF3">
    <property type="entry name" value="ETO1-LIKE PROTEIN 2"/>
    <property type="match status" value="1"/>
</dbReference>
<dbReference type="EMBL" id="VEPZ02000240">
    <property type="protein sequence ID" value="KAE8729086.1"/>
    <property type="molecule type" value="Genomic_DNA"/>
</dbReference>
<keyword evidence="4" id="KW-1185">Reference proteome</keyword>
<dbReference type="GO" id="GO:0016301">
    <property type="term" value="F:kinase activity"/>
    <property type="evidence" value="ECO:0007669"/>
    <property type="project" value="UniProtKB-KW"/>
</dbReference>
<dbReference type="GO" id="GO:0016567">
    <property type="term" value="P:protein ubiquitination"/>
    <property type="evidence" value="ECO:0007669"/>
    <property type="project" value="UniProtKB-UniPathway"/>
</dbReference>
<dbReference type="InterPro" id="IPR011333">
    <property type="entry name" value="SKP1/BTB/POZ_sf"/>
</dbReference>
<sequence length="945" mass="106828">MRGLKLIERFKSTQVHALNPPDTTVVNTTASSSTSSNPSNHRVKFIGSKLKSIKACSVRRAKTPLSFGLQPPIEPHLKSIQLVETLADLYRRFKACSESGKLLICIEQYSVLSSLGDPKLLRRCLRGARQHAFDVHSKLVLSAWLRYERREDDLDVYHQWIVVGCTKSTDAQIYKRNELLTLKEDDDICFCVDNEEINCVRFKIAALSSPFKAMLYGSFMESRSYKIDFSQNDISVEGMRAVDLYSRTRRVDSFSPEIVLELLSLQIGKGKCSNSFMFASVAKKAPKFSLQPQSDENICSFEARERLASAGHASFLLYYFLSQVAMEENMVSNATLMLLERLRECAVEKWQQALALHQLGCLLLERKEYGTAQCCFEASSESGHVYSLAGMARCRYKQGQQYSAYRLMNSLISAYKAVGWMYQERLPDCLELRAWFFIAIEDYGSALRDIRALLTLEPNYKMFHEQVRGDMLIELLNHKVQQGSQVDCWMHLYDRWSSVDDIGSLAVIHQMLNHSVFRMSIVCFLKSIVRQCCLIMGISEHEKLVYEGWILYDIGLREEALARAEKSILIQRSFEAFFLKAFTLADSILDPKSSSYVIQLLDEALRCPSDGLRKGQALNNLGTILVDCVVSDPDFSLWFFSHTTPCIQTKLVKNLRNKLLALFRLIRETEALEELTKTIAFKPDLQILHLRAAFYESMGDMNSALCDCEAALCLEPYHTDTLDLYNRARDRAINPQEISDFAETHYKDVSNPIYSIRKCNVRDLTLMQFLKADHITFEVSLKLSGRKGSVTAIAGNSCLGIQVAVRNNHVPDEAANSPSINFLSSPVSCSCLISSAPPKYLPPMKPGQGQLAFTKDPFQLVRKRESIDKSLSSIETRKNLGGSIDRTVLSSPRKSSTEIGLGSGGGPGAEERVDDSDTVENHGRFFWLMREQKEKNPPRKGVGYL</sequence>
<comment type="pathway">
    <text evidence="1">Protein modification; protein ubiquitination.</text>
</comment>
<dbReference type="PANTHER" id="PTHR44203">
    <property type="entry name" value="ETO1-RELATED"/>
    <property type="match status" value="1"/>
</dbReference>
<dbReference type="InterPro" id="IPR044631">
    <property type="entry name" value="ETO1-like"/>
</dbReference>
<dbReference type="GO" id="GO:0010105">
    <property type="term" value="P:negative regulation of ethylene-activated signaling pathway"/>
    <property type="evidence" value="ECO:0007669"/>
    <property type="project" value="InterPro"/>
</dbReference>
<dbReference type="AlphaFoldDB" id="A0A6A3CJV8"/>
<dbReference type="Gene3D" id="1.25.40.10">
    <property type="entry name" value="Tetratricopeptide repeat domain"/>
    <property type="match status" value="2"/>
</dbReference>
<dbReference type="SUPFAM" id="SSF54695">
    <property type="entry name" value="POZ domain"/>
    <property type="match status" value="1"/>
</dbReference>
<comment type="caution">
    <text evidence="3">The sequence shown here is derived from an EMBL/GenBank/DDBJ whole genome shotgun (WGS) entry which is preliminary data.</text>
</comment>
<dbReference type="Proteomes" id="UP000436088">
    <property type="component" value="Unassembled WGS sequence"/>
</dbReference>
<dbReference type="SUPFAM" id="SSF48452">
    <property type="entry name" value="TPR-like"/>
    <property type="match status" value="2"/>
</dbReference>
<feature type="compositionally biased region" description="Polar residues" evidence="2">
    <location>
        <begin position="888"/>
        <end position="898"/>
    </location>
</feature>
<accession>A0A6A3CJV8</accession>
<feature type="region of interest" description="Disordered" evidence="2">
    <location>
        <begin position="884"/>
        <end position="917"/>
    </location>
</feature>
<keyword evidence="3" id="KW-0808">Transferase</keyword>
<reference evidence="3" key="1">
    <citation type="submission" date="2019-09" db="EMBL/GenBank/DDBJ databases">
        <title>Draft genome information of white flower Hibiscus syriacus.</title>
        <authorList>
            <person name="Kim Y.-M."/>
        </authorList>
    </citation>
    <scope>NUCLEOTIDE SEQUENCE [LARGE SCALE GENOMIC DNA]</scope>
    <source>
        <strain evidence="3">YM2019G1</strain>
    </source>
</reference>
<keyword evidence="3" id="KW-0418">Kinase</keyword>
<name>A0A6A3CJV8_HIBSY</name>